<evidence type="ECO:0000256" key="7">
    <source>
        <dbReference type="SAM" id="SignalP"/>
    </source>
</evidence>
<keyword evidence="4" id="KW-0249">Electron transport</keyword>
<keyword evidence="3 6" id="KW-0479">Metal-binding</keyword>
<dbReference type="OrthoDB" id="8526831at2"/>
<feature type="signal peptide" evidence="7">
    <location>
        <begin position="1"/>
        <end position="25"/>
    </location>
</feature>
<feature type="chain" id="PRO_5004128667" evidence="7">
    <location>
        <begin position="26"/>
        <end position="106"/>
    </location>
</feature>
<reference evidence="9 10" key="1">
    <citation type="submission" date="2012-09" db="EMBL/GenBank/DDBJ databases">
        <title>Draft Genome Sequences of 6 Strains from Genus Thauera.</title>
        <authorList>
            <person name="Liu B."/>
            <person name="Shapleigh J.P."/>
            <person name="Frostegard A.H."/>
        </authorList>
    </citation>
    <scope>NUCLEOTIDE SEQUENCE [LARGE SCALE GENOMIC DNA]</scope>
    <source>
        <strain evidence="10">47Lol / DSM 12138</strain>
    </source>
</reference>
<dbReference type="InterPro" id="IPR050597">
    <property type="entry name" value="Cytochrome_c_Oxidase_Subunit"/>
</dbReference>
<accession>N6Z1M5</accession>
<dbReference type="Pfam" id="PF13442">
    <property type="entry name" value="Cytochrome_CBB3"/>
    <property type="match status" value="1"/>
</dbReference>
<gene>
    <name evidence="9" type="ORF">C666_14015</name>
</gene>
<dbReference type="InterPro" id="IPR036909">
    <property type="entry name" value="Cyt_c-like_dom_sf"/>
</dbReference>
<organism evidence="9 10">
    <name type="scientific">Thauera linaloolentis (strain DSM 12138 / JCM 21573 / CCUG 41526 / CIP 105981 / IAM 15112 / NBRC 102519 / 47Lol)</name>
    <dbReference type="NCBI Taxonomy" id="1123367"/>
    <lineage>
        <taxon>Bacteria</taxon>
        <taxon>Pseudomonadati</taxon>
        <taxon>Pseudomonadota</taxon>
        <taxon>Betaproteobacteria</taxon>
        <taxon>Rhodocyclales</taxon>
        <taxon>Zoogloeaceae</taxon>
        <taxon>Thauera</taxon>
    </lineage>
</organism>
<dbReference type="eggNOG" id="COG2863">
    <property type="taxonomic scope" value="Bacteria"/>
</dbReference>
<dbReference type="SUPFAM" id="SSF46626">
    <property type="entry name" value="Cytochrome c"/>
    <property type="match status" value="1"/>
</dbReference>
<evidence type="ECO:0000256" key="2">
    <source>
        <dbReference type="ARBA" id="ARBA00022617"/>
    </source>
</evidence>
<evidence type="ECO:0000256" key="5">
    <source>
        <dbReference type="ARBA" id="ARBA00023004"/>
    </source>
</evidence>
<keyword evidence="2 6" id="KW-0349">Heme</keyword>
<dbReference type="InterPro" id="IPR009056">
    <property type="entry name" value="Cyt_c-like_dom"/>
</dbReference>
<keyword evidence="10" id="KW-1185">Reference proteome</keyword>
<dbReference type="GO" id="GO:0020037">
    <property type="term" value="F:heme binding"/>
    <property type="evidence" value="ECO:0007669"/>
    <property type="project" value="InterPro"/>
</dbReference>
<dbReference type="STRING" id="1123367.GCA_000621305_01257"/>
<evidence type="ECO:0000256" key="4">
    <source>
        <dbReference type="ARBA" id="ARBA00022982"/>
    </source>
</evidence>
<dbReference type="GO" id="GO:0046872">
    <property type="term" value="F:metal ion binding"/>
    <property type="evidence" value="ECO:0007669"/>
    <property type="project" value="UniProtKB-KW"/>
</dbReference>
<dbReference type="EMBL" id="AMXE01000061">
    <property type="protein sequence ID" value="ENO86074.1"/>
    <property type="molecule type" value="Genomic_DNA"/>
</dbReference>
<dbReference type="PANTHER" id="PTHR33751">
    <property type="entry name" value="CBB3-TYPE CYTOCHROME C OXIDASE SUBUNIT FIXP"/>
    <property type="match status" value="1"/>
</dbReference>
<protein>
    <submittedName>
        <fullName evidence="9">Cytochrome C class I</fullName>
    </submittedName>
</protein>
<dbReference type="RefSeq" id="WP_004341146.1">
    <property type="nucleotide sequence ID" value="NZ_AMXE01000061.1"/>
</dbReference>
<proteinExistence type="predicted"/>
<evidence type="ECO:0000313" key="10">
    <source>
        <dbReference type="Proteomes" id="UP000013232"/>
    </source>
</evidence>
<evidence type="ECO:0000313" key="9">
    <source>
        <dbReference type="EMBL" id="ENO86074.1"/>
    </source>
</evidence>
<feature type="domain" description="Cytochrome c" evidence="8">
    <location>
        <begin position="26"/>
        <end position="104"/>
    </location>
</feature>
<keyword evidence="1" id="KW-0813">Transport</keyword>
<dbReference type="Proteomes" id="UP000013232">
    <property type="component" value="Unassembled WGS sequence"/>
</dbReference>
<evidence type="ECO:0000256" key="3">
    <source>
        <dbReference type="ARBA" id="ARBA00022723"/>
    </source>
</evidence>
<keyword evidence="7" id="KW-0732">Signal</keyword>
<evidence type="ECO:0000259" key="8">
    <source>
        <dbReference type="PROSITE" id="PS51007"/>
    </source>
</evidence>
<evidence type="ECO:0000256" key="6">
    <source>
        <dbReference type="PROSITE-ProRule" id="PRU00433"/>
    </source>
</evidence>
<dbReference type="Gene3D" id="1.10.760.10">
    <property type="entry name" value="Cytochrome c-like domain"/>
    <property type="match status" value="1"/>
</dbReference>
<name>N6Z1M5_THAL4</name>
<sequence>MIPILRVAAAAACLPALLSPLAGHAAADDRQARVWAATCAACHGTDGRAQAGMTSLAGRDAGELYTLLSEFKSGVRPATVMHQHTKGYTDDELKRLANWFAAQSKN</sequence>
<dbReference type="PROSITE" id="PS51007">
    <property type="entry name" value="CYTC"/>
    <property type="match status" value="1"/>
</dbReference>
<keyword evidence="5 6" id="KW-0408">Iron</keyword>
<comment type="caution">
    <text evidence="9">The sequence shown here is derived from an EMBL/GenBank/DDBJ whole genome shotgun (WGS) entry which is preliminary data.</text>
</comment>
<dbReference type="AlphaFoldDB" id="N6Z1M5"/>
<evidence type="ECO:0000256" key="1">
    <source>
        <dbReference type="ARBA" id="ARBA00022448"/>
    </source>
</evidence>
<dbReference type="PANTHER" id="PTHR33751:SF9">
    <property type="entry name" value="CYTOCHROME C4"/>
    <property type="match status" value="1"/>
</dbReference>
<dbReference type="GO" id="GO:0009055">
    <property type="term" value="F:electron transfer activity"/>
    <property type="evidence" value="ECO:0007669"/>
    <property type="project" value="InterPro"/>
</dbReference>